<feature type="region of interest" description="Disordered" evidence="1">
    <location>
        <begin position="797"/>
        <end position="855"/>
    </location>
</feature>
<reference evidence="3" key="1">
    <citation type="submission" date="2016-04" db="EMBL/GenBank/DDBJ databases">
        <authorList>
            <person name="Nguyen H.D."/>
            <person name="Samba Siva P."/>
            <person name="Cullis J."/>
            <person name="Levesque C.A."/>
            <person name="Hambleton S."/>
        </authorList>
    </citation>
    <scope>NUCLEOTIDE SEQUENCE</scope>
    <source>
        <strain evidence="3">DAOMC 236422</strain>
    </source>
</reference>
<feature type="region of interest" description="Disordered" evidence="1">
    <location>
        <begin position="507"/>
        <end position="542"/>
    </location>
</feature>
<evidence type="ECO:0000256" key="2">
    <source>
        <dbReference type="SAM" id="Phobius"/>
    </source>
</evidence>
<keyword evidence="2" id="KW-0472">Membrane</keyword>
<proteinExistence type="predicted"/>
<feature type="compositionally biased region" description="Low complexity" evidence="1">
    <location>
        <begin position="659"/>
        <end position="669"/>
    </location>
</feature>
<feature type="transmembrane region" description="Helical" evidence="2">
    <location>
        <begin position="82"/>
        <end position="102"/>
    </location>
</feature>
<feature type="region of interest" description="Disordered" evidence="1">
    <location>
        <begin position="238"/>
        <end position="297"/>
    </location>
</feature>
<organism evidence="3 4">
    <name type="scientific">Tilletia walkeri</name>
    <dbReference type="NCBI Taxonomy" id="117179"/>
    <lineage>
        <taxon>Eukaryota</taxon>
        <taxon>Fungi</taxon>
        <taxon>Dikarya</taxon>
        <taxon>Basidiomycota</taxon>
        <taxon>Ustilaginomycotina</taxon>
        <taxon>Exobasidiomycetes</taxon>
        <taxon>Tilletiales</taxon>
        <taxon>Tilletiaceae</taxon>
        <taxon>Tilletia</taxon>
    </lineage>
</organism>
<accession>A0A8X7N3E6</accession>
<feature type="compositionally biased region" description="Low complexity" evidence="1">
    <location>
        <begin position="340"/>
        <end position="351"/>
    </location>
</feature>
<feature type="compositionally biased region" description="Polar residues" evidence="1">
    <location>
        <begin position="244"/>
        <end position="261"/>
    </location>
</feature>
<evidence type="ECO:0000313" key="4">
    <source>
        <dbReference type="Proteomes" id="UP000078113"/>
    </source>
</evidence>
<feature type="region of interest" description="Disordered" evidence="1">
    <location>
        <begin position="1"/>
        <end position="20"/>
    </location>
</feature>
<protein>
    <submittedName>
        <fullName evidence="3">Uncharacterized protein</fullName>
    </submittedName>
</protein>
<name>A0A8X7N3E6_9BASI</name>
<dbReference type="EMBL" id="LWDG02000439">
    <property type="protein sequence ID" value="KAE8265605.1"/>
    <property type="molecule type" value="Genomic_DNA"/>
</dbReference>
<gene>
    <name evidence="3" type="ORF">A4X09_0g6585</name>
</gene>
<comment type="caution">
    <text evidence="3">The sequence shown here is derived from an EMBL/GenBank/DDBJ whole genome shotgun (WGS) entry which is preliminary data.</text>
</comment>
<feature type="compositionally biased region" description="Basic and acidic residues" evidence="1">
    <location>
        <begin position="310"/>
        <end position="335"/>
    </location>
</feature>
<keyword evidence="2" id="KW-1133">Transmembrane helix</keyword>
<feature type="region of interest" description="Disordered" evidence="1">
    <location>
        <begin position="563"/>
        <end position="601"/>
    </location>
</feature>
<feature type="compositionally biased region" description="Low complexity" evidence="1">
    <location>
        <begin position="188"/>
        <end position="200"/>
    </location>
</feature>
<dbReference type="AlphaFoldDB" id="A0A8X7N3E6"/>
<feature type="transmembrane region" description="Helical" evidence="2">
    <location>
        <begin position="108"/>
        <end position="131"/>
    </location>
</feature>
<feature type="compositionally biased region" description="Polar residues" evidence="1">
    <location>
        <begin position="563"/>
        <end position="582"/>
    </location>
</feature>
<feature type="compositionally biased region" description="Low complexity" evidence="1">
    <location>
        <begin position="282"/>
        <end position="293"/>
    </location>
</feature>
<dbReference type="Proteomes" id="UP000078113">
    <property type="component" value="Unassembled WGS sequence"/>
</dbReference>
<evidence type="ECO:0000256" key="1">
    <source>
        <dbReference type="SAM" id="MobiDB-lite"/>
    </source>
</evidence>
<feature type="region of interest" description="Disordered" evidence="1">
    <location>
        <begin position="310"/>
        <end position="412"/>
    </location>
</feature>
<feature type="compositionally biased region" description="Pro residues" evidence="1">
    <location>
        <begin position="835"/>
        <end position="846"/>
    </location>
</feature>
<feature type="compositionally biased region" description="Polar residues" evidence="1">
    <location>
        <begin position="705"/>
        <end position="723"/>
    </location>
</feature>
<feature type="region of interest" description="Disordered" evidence="1">
    <location>
        <begin position="642"/>
        <end position="723"/>
    </location>
</feature>
<keyword evidence="2" id="KW-0812">Transmembrane</keyword>
<feature type="region of interest" description="Disordered" evidence="1">
    <location>
        <begin position="37"/>
        <end position="63"/>
    </location>
</feature>
<reference evidence="3" key="2">
    <citation type="journal article" date="2019" name="IMA Fungus">
        <title>Genome sequencing and comparison of five Tilletia species to identify candidate genes for the detection of regulated species infecting wheat.</title>
        <authorList>
            <person name="Nguyen H.D.T."/>
            <person name="Sultana T."/>
            <person name="Kesanakurti P."/>
            <person name="Hambleton S."/>
        </authorList>
    </citation>
    <scope>NUCLEOTIDE SEQUENCE</scope>
    <source>
        <strain evidence="3">DAOMC 236422</strain>
    </source>
</reference>
<keyword evidence="4" id="KW-1185">Reference proteome</keyword>
<sequence length="855" mass="88786">MFVQTPPRVQSRDISQPGSTLISSSRSWIQSASESGAVNGRRSSGLPHQQMGHSKKVTTDGPARHHRHMIVDVEQAKVFSKAWANLIAMLIAFIALLVVSGITGTGALFLILLPITIAICISASATLTCLLHKSGSLSVASKGMPGQNLGPTELYPQHPSTSTTVFGHQHLSAGIFRTDNDQDQPTQDSATDSSSSGSATGHEHDGAVESAALAKSFLAAPIPGESLQPYVRRITPRLSRSPVIPTSSADEPSEDLQQGESNHPAEKLQEPTSGTAVTRPPNSHSSTNNLNLSMRGKPTLSPIVQHASETELREGSHTDSDHDVSGRAAAEHREGLGTVSPGLSGRSPSLGQAMQGDHVEADQYKTGSSSSLCPEDARSGYESIATPDIDASPISAEEAQATPRSEKLSGTSSDRLAALLGTSRSSLPTHNSADTFGRIDVTSNASPMSLISLPEAVQSAPLSGRAGLIQQAEEHMSTIAPQMPFVPSATGSPLQRDALAQLRRLLPQGETPQVGPSKGSSQEDLTVGESPSNGDDSIKVRTDSRAKTNIVLAAIGAALTSSVPMDGSKQVSSGPSQNSISEIPTAADDASPEAPGTHQTSEMNRSLFYEALRSDIVLAAIGAAVTNTNFSNDQQAIDEQISPDNAGKDEQGHTHGRSRSSSTGGESSPFRPPRPSPKIAKSGTPIDLRRAVGINSIRTPKSEPLATSSGPVSALSQSGSQHSDALDVEAVGDMSPMLGLPPARAKANHGVIASSQKIGFNGIAGANGLNSLTGAQLSRISSISPLSLTGVEAATSAHVSPEAGKDVATSDATPTSPRYLRRHSSRSIASLSAIPQPPSPLIPLPSSPREAQEPL</sequence>
<evidence type="ECO:0000313" key="3">
    <source>
        <dbReference type="EMBL" id="KAE8265605.1"/>
    </source>
</evidence>
<feature type="compositionally biased region" description="Polar residues" evidence="1">
    <location>
        <begin position="518"/>
        <end position="535"/>
    </location>
</feature>
<feature type="region of interest" description="Disordered" evidence="1">
    <location>
        <begin position="178"/>
        <end position="205"/>
    </location>
</feature>